<feature type="compositionally biased region" description="Basic and acidic residues" evidence="3">
    <location>
        <begin position="443"/>
        <end position="462"/>
    </location>
</feature>
<evidence type="ECO:0000259" key="4">
    <source>
        <dbReference type="PROSITE" id="PS50102"/>
    </source>
</evidence>
<dbReference type="EMBL" id="JACGCM010002645">
    <property type="protein sequence ID" value="KAF6137595.1"/>
    <property type="molecule type" value="Genomic_DNA"/>
</dbReference>
<feature type="domain" description="RRM" evidence="4">
    <location>
        <begin position="221"/>
        <end position="308"/>
    </location>
</feature>
<dbReference type="InterPro" id="IPR050825">
    <property type="entry name" value="RBM42_RBP45_47-like"/>
</dbReference>
<sequence length="728" mass="80643">MHNRQASRWRLIDDEIEAFEASISGQAPMDVGSDLEVLDMINEAPLSMVLPVEEVPVMRCPRTIVTEDNEDEETRPDSIGNGTSSSKTGERSTEFLGSGPGRGWNKDLLAVRGSYENVKEDDLYKLHQRVYNQNVIDEAARGTGGGVEIFVIGVVIDGTMEGLAVKGSESKPSTEAVAGIGTGEPVQEEVFVISISEWEIHWIGFKIIHKLTNIEFEIWLVLFMASSIPLALEKRTSQSEGYGFVEFSLCVAAEKVLRVKVVIDATTGRSKGNGFVRFGDDNYRSQALTEMNGAYSSNRSMRINIATPRKPSGYQQQSQDLVKSKPIDVESLPLPGMRGEVPSIKLARSCYQSGLDKFKFSLIGRLDLQKIRLAEVWKMAGEEVVIGHLPKFCNNYKVIGHVVYEYKELTKIRKEEEEKNEQKEGTEGNLKIKKKNKKKNKKNKDSDKEEQVQGKEKEKVDTESGVLQGDSEVSCNLEEGVKNGVCSGFDVPPEQCLFPPDTLAIMPVVAETWADLAALDEEDGLSEEEELGVYDKVDDGFVTPVKALVSTEKAWVTVAKKKRTNKTKNAIKGRPPLTRSKGIGNPKIKSTLKKLIEDDKPSIFALAEPKVDTCISNVSKLGLKEYEVDLICNEHGGVPNLWILWKLGCTKPVVLSSSDQQITVWFDDVMLTFIHANCDIARRTLWRNLGNINGNMVPWLVVGDYNVILSSGEKKGGVPSSNTAISDF</sequence>
<evidence type="ECO:0000256" key="1">
    <source>
        <dbReference type="ARBA" id="ARBA00022884"/>
    </source>
</evidence>
<feature type="region of interest" description="Disordered" evidence="3">
    <location>
        <begin position="415"/>
        <end position="465"/>
    </location>
</feature>
<dbReference type="SUPFAM" id="SSF56219">
    <property type="entry name" value="DNase I-like"/>
    <property type="match status" value="1"/>
</dbReference>
<dbReference type="Proteomes" id="UP000541444">
    <property type="component" value="Unassembled WGS sequence"/>
</dbReference>
<reference evidence="5 6" key="1">
    <citation type="journal article" date="2020" name="IScience">
        <title>Genome Sequencing of the Endangered Kingdonia uniflora (Circaeasteraceae, Ranunculales) Reveals Potential Mechanisms of Evolutionary Specialization.</title>
        <authorList>
            <person name="Sun Y."/>
            <person name="Deng T."/>
            <person name="Zhang A."/>
            <person name="Moore M.J."/>
            <person name="Landis J.B."/>
            <person name="Lin N."/>
            <person name="Zhang H."/>
            <person name="Zhang X."/>
            <person name="Huang J."/>
            <person name="Zhang X."/>
            <person name="Sun H."/>
            <person name="Wang H."/>
        </authorList>
    </citation>
    <scope>NUCLEOTIDE SEQUENCE [LARGE SCALE GENOMIC DNA]</scope>
    <source>
        <strain evidence="5">TB1705</strain>
        <tissue evidence="5">Leaf</tissue>
    </source>
</reference>
<evidence type="ECO:0000256" key="2">
    <source>
        <dbReference type="PROSITE-ProRule" id="PRU00176"/>
    </source>
</evidence>
<dbReference type="InterPro" id="IPR012677">
    <property type="entry name" value="Nucleotide-bd_a/b_plait_sf"/>
</dbReference>
<keyword evidence="6" id="KW-1185">Reference proteome</keyword>
<dbReference type="Pfam" id="PF00076">
    <property type="entry name" value="RRM_1"/>
    <property type="match status" value="1"/>
</dbReference>
<dbReference type="PANTHER" id="PTHR47640:SF16">
    <property type="entry name" value="POLYADENYLATE-BINDING PROTEIN RBP47C-RELATED"/>
    <property type="match status" value="1"/>
</dbReference>
<dbReference type="PROSITE" id="PS50102">
    <property type="entry name" value="RRM"/>
    <property type="match status" value="1"/>
</dbReference>
<name>A0A7J7L4P2_9MAGN</name>
<feature type="compositionally biased region" description="Basic residues" evidence="3">
    <location>
        <begin position="431"/>
        <end position="442"/>
    </location>
</feature>
<evidence type="ECO:0000256" key="3">
    <source>
        <dbReference type="SAM" id="MobiDB-lite"/>
    </source>
</evidence>
<dbReference type="Gene3D" id="3.30.70.330">
    <property type="match status" value="1"/>
</dbReference>
<dbReference type="Gene3D" id="3.60.10.10">
    <property type="entry name" value="Endonuclease/exonuclease/phosphatase"/>
    <property type="match status" value="1"/>
</dbReference>
<organism evidence="5 6">
    <name type="scientific">Kingdonia uniflora</name>
    <dbReference type="NCBI Taxonomy" id="39325"/>
    <lineage>
        <taxon>Eukaryota</taxon>
        <taxon>Viridiplantae</taxon>
        <taxon>Streptophyta</taxon>
        <taxon>Embryophyta</taxon>
        <taxon>Tracheophyta</taxon>
        <taxon>Spermatophyta</taxon>
        <taxon>Magnoliopsida</taxon>
        <taxon>Ranunculales</taxon>
        <taxon>Circaeasteraceae</taxon>
        <taxon>Kingdonia</taxon>
    </lineage>
</organism>
<dbReference type="InterPro" id="IPR035979">
    <property type="entry name" value="RBD_domain_sf"/>
</dbReference>
<comment type="caution">
    <text evidence="5">The sequence shown here is derived from an EMBL/GenBank/DDBJ whole genome shotgun (WGS) entry which is preliminary data.</text>
</comment>
<protein>
    <recommendedName>
        <fullName evidence="4">RRM domain-containing protein</fullName>
    </recommendedName>
</protein>
<feature type="region of interest" description="Disordered" evidence="3">
    <location>
        <begin position="63"/>
        <end position="99"/>
    </location>
</feature>
<gene>
    <name evidence="5" type="ORF">GIB67_007453</name>
</gene>
<evidence type="ECO:0000313" key="5">
    <source>
        <dbReference type="EMBL" id="KAF6137595.1"/>
    </source>
</evidence>
<accession>A0A7J7L4P2</accession>
<dbReference type="OrthoDB" id="1926761at2759"/>
<dbReference type="PANTHER" id="PTHR47640">
    <property type="entry name" value="TRNA SELENOCYSTEINE 1-ASSOCIATED PROTEIN 1-RELATED-RELATED"/>
    <property type="match status" value="1"/>
</dbReference>
<keyword evidence="1 2" id="KW-0694">RNA-binding</keyword>
<dbReference type="SUPFAM" id="SSF54928">
    <property type="entry name" value="RNA-binding domain, RBD"/>
    <property type="match status" value="1"/>
</dbReference>
<dbReference type="InterPro" id="IPR000504">
    <property type="entry name" value="RRM_dom"/>
</dbReference>
<dbReference type="GO" id="GO:0003729">
    <property type="term" value="F:mRNA binding"/>
    <property type="evidence" value="ECO:0007669"/>
    <property type="project" value="InterPro"/>
</dbReference>
<dbReference type="GO" id="GO:0005829">
    <property type="term" value="C:cytosol"/>
    <property type="evidence" value="ECO:0007669"/>
    <property type="project" value="TreeGrafter"/>
</dbReference>
<feature type="compositionally biased region" description="Basic and acidic residues" evidence="3">
    <location>
        <begin position="415"/>
        <end position="426"/>
    </location>
</feature>
<dbReference type="AlphaFoldDB" id="A0A7J7L4P2"/>
<evidence type="ECO:0000313" key="6">
    <source>
        <dbReference type="Proteomes" id="UP000541444"/>
    </source>
</evidence>
<dbReference type="InterPro" id="IPR036691">
    <property type="entry name" value="Endo/exonu/phosph_ase_sf"/>
</dbReference>
<proteinExistence type="predicted"/>